<dbReference type="Proteomes" id="UP000198773">
    <property type="component" value="Unassembled WGS sequence"/>
</dbReference>
<dbReference type="Pfam" id="PF03993">
    <property type="entry name" value="DUF349"/>
    <property type="match status" value="2"/>
</dbReference>
<evidence type="ECO:0000313" key="2">
    <source>
        <dbReference type="EMBL" id="SEA20577.1"/>
    </source>
</evidence>
<proteinExistence type="predicted"/>
<reference evidence="2 3" key="1">
    <citation type="submission" date="2016-10" db="EMBL/GenBank/DDBJ databases">
        <authorList>
            <person name="de Groot N.N."/>
        </authorList>
    </citation>
    <scope>NUCLEOTIDE SEQUENCE [LARGE SCALE GENOMIC DNA]</scope>
    <source>
        <strain evidence="2 3">CGMCC 1.3430</strain>
    </source>
</reference>
<dbReference type="InterPro" id="IPR007139">
    <property type="entry name" value="DUF349"/>
</dbReference>
<dbReference type="RefSeq" id="WP_091339892.1">
    <property type="nucleotide sequence ID" value="NZ_FNRM01000002.1"/>
</dbReference>
<keyword evidence="3" id="KW-1185">Reference proteome</keyword>
<gene>
    <name evidence="2" type="ORF">SAMN04488051_10291</name>
</gene>
<dbReference type="OrthoDB" id="5523335at2"/>
<name>A0A1H3ZA67_ALKAM</name>
<evidence type="ECO:0008006" key="4">
    <source>
        <dbReference type="Google" id="ProtNLM"/>
    </source>
</evidence>
<accession>A0A1H3ZA67</accession>
<dbReference type="STRING" id="152573.SAMN04488051_10291"/>
<keyword evidence="1" id="KW-0175">Coiled coil</keyword>
<feature type="coiled-coil region" evidence="1">
    <location>
        <begin position="277"/>
        <end position="330"/>
    </location>
</feature>
<evidence type="ECO:0000313" key="3">
    <source>
        <dbReference type="Proteomes" id="UP000198773"/>
    </source>
</evidence>
<feature type="coiled-coil region" evidence="1">
    <location>
        <begin position="622"/>
        <end position="656"/>
    </location>
</feature>
<dbReference type="EMBL" id="FNRM01000002">
    <property type="protein sequence ID" value="SEA20577.1"/>
    <property type="molecule type" value="Genomic_DNA"/>
</dbReference>
<organism evidence="2 3">
    <name type="scientific">Alkalimonas amylolytica</name>
    <dbReference type="NCBI Taxonomy" id="152573"/>
    <lineage>
        <taxon>Bacteria</taxon>
        <taxon>Pseudomonadati</taxon>
        <taxon>Pseudomonadota</taxon>
        <taxon>Gammaproteobacteria</taxon>
        <taxon>Alkalimonas</taxon>
    </lineage>
</organism>
<protein>
    <recommendedName>
        <fullName evidence="4">DUF349 domain-containing protein</fullName>
    </recommendedName>
</protein>
<sequence>MMIFKRLLRPKWQHPDSEKRIAAIHELNEQQSDYKHILHELAFNDGSTRVRQTALQKLNDFSLWWQASKKEASERLRLEAESRVVEMVIANQIPLRLKQQFIEQCQRSSVLEQILRQEQDSSIKLSLLERLDKQELYLEALQDDQLALSTRQDLLARIQDDKELERLPKRLPAQLAEQASQLVLARQQQRERPARLRKQASLILSKMNALKERAPADSEQRYIRYQQEWIALEHELSQLDDGATLQAKFQQLTASVENFFARSWQQARQQQAEQDRLQQQQLQLVGLRKAITALEIDLQQSLMQTNLQQAEQLNAQFQALQQQLQQADLAATDQALLHAELVKLEQQLIDLPRVALRFGQAEQLLQQWQTELIPEQASELAGAKARLQQWQHSWQHLSADLSLAVPATLKESYMALQQRWQNAIKELERELQQPFRQCRSKLHEFKRLHQAGKFNLLFGLFKGIEHSYQQLLPEQQQQLDSLYQQAKHQLDELSDLQAFIARPRKEALLQQMQQLVQEPMHSASERSALVKKARADWLSLGKTAEDAGQDWQQQFDAACEQAFAPCREFFARQQAEREQHAADKQALLDTYSVQLVDDSQEVLSAALHQLQQQWQAIGPVPKEQHESLQQSYQQLCQQLRQRVKQQQAAFAQQKQQLVEQVKAAIELSDTHQAAAILKQCQQSWKQIPFAGKAQDAVLWQEFRTLCDDFFARRKLEYQQAQQEREQQQLALQQALSACDQALQDTTQLQQLSSLRSQLLALDLSGFSSLQRSRQQLMAQLEQKQHSQIASEQQQSYQQLFAALNAAAEPAQLPALWRDAWLNQPDGMSRVELTMVLELMVSGQVQDPTAKPEQISALKLQLLAEKHNQANSLSKDALLTRWLSHGPLQSHEAALLQRVSALFV</sequence>
<evidence type="ECO:0000256" key="1">
    <source>
        <dbReference type="SAM" id="Coils"/>
    </source>
</evidence>
<dbReference type="AlphaFoldDB" id="A0A1H3ZA67"/>